<feature type="transmembrane region" description="Helical" evidence="8">
    <location>
        <begin position="440"/>
        <end position="460"/>
    </location>
</feature>
<dbReference type="SUPFAM" id="SSF82689">
    <property type="entry name" value="Mechanosensitive channel protein MscS (YggB), C-terminal domain"/>
    <property type="match status" value="1"/>
</dbReference>
<evidence type="ECO:0000256" key="3">
    <source>
        <dbReference type="ARBA" id="ARBA00022475"/>
    </source>
</evidence>
<accession>W4LQH9</accession>
<evidence type="ECO:0000256" key="8">
    <source>
        <dbReference type="SAM" id="Phobius"/>
    </source>
</evidence>
<dbReference type="PATRIC" id="fig|1429438.4.peg.2596"/>
<dbReference type="SUPFAM" id="SSF82861">
    <property type="entry name" value="Mechanosensitive channel protein MscS (YggB), transmembrane region"/>
    <property type="match status" value="1"/>
</dbReference>
<organism evidence="12 13">
    <name type="scientific">Entotheonella factor</name>
    <dbReference type="NCBI Taxonomy" id="1429438"/>
    <lineage>
        <taxon>Bacteria</taxon>
        <taxon>Pseudomonadati</taxon>
        <taxon>Nitrospinota/Tectimicrobiota group</taxon>
        <taxon>Candidatus Tectimicrobiota</taxon>
        <taxon>Candidatus Entotheonellia</taxon>
        <taxon>Candidatus Entotheonellales</taxon>
        <taxon>Candidatus Entotheonellaceae</taxon>
        <taxon>Candidatus Entotheonella</taxon>
    </lineage>
</organism>
<comment type="subcellular location">
    <subcellularLocation>
        <location evidence="1">Cell membrane</location>
        <topology evidence="1">Multi-pass membrane protein</topology>
    </subcellularLocation>
</comment>
<feature type="transmembrane region" description="Helical" evidence="8">
    <location>
        <begin position="659"/>
        <end position="680"/>
    </location>
</feature>
<dbReference type="InterPro" id="IPR006685">
    <property type="entry name" value="MscS_channel_2nd"/>
</dbReference>
<dbReference type="Gene3D" id="3.30.70.100">
    <property type="match status" value="1"/>
</dbReference>
<feature type="domain" description="Mechanosensitive ion channel transmembrane helices 2/3" evidence="11">
    <location>
        <begin position="666"/>
        <end position="706"/>
    </location>
</feature>
<evidence type="ECO:0008006" key="14">
    <source>
        <dbReference type="Google" id="ProtNLM"/>
    </source>
</evidence>
<dbReference type="Pfam" id="PF00924">
    <property type="entry name" value="MS_channel_2nd"/>
    <property type="match status" value="1"/>
</dbReference>
<sequence>MGVYANRMMLGQIIWGLVVALSLVGGLGTIGFAQTALPQPAADLLADIQAETRAAQQAVAAAEPLQQDLRAQLQALEALQAQEQQDFQRLQTLVDTYGSSAHVAQRLHLARTRLAHERARQPGTQVAEWEAQLQELADTALQLDEKLYRFESRSAERLARLRSQLGAIPAVEQNAHITTIQQAMTAQQAAWRAQAQGVVAQTQTLTDLMTRDRDRQLALDERYRILLAETFWMRDSQPVHGGLIRDAQAGLSVTATRLGRLLGSEWTRLRTGFSGALVIWLVSIAAFVLLPWLALLTRRYFRALAEFMIARDAAHDRFSAKVAAFGLMLLETLVWPLYIAFVVWAWPRFTPGLPEQPMLYRALITGLQWTAFLLWLDLLSQAVVRREGWGMRYLGLPREAAQVIRRTVAIGCLAALLLMVPRYVLMIAPGGPDIAPLSLALARLCFIAFQLVFLILIGLSCRRQSPAVSLAFGSGETRSGWLWQSWPFIHGVIVIGLAGVLALDVQGFCYTSRSLWLISLWALITLLGLLGVYGAITALIQYLIRQREQHGNEEDAPDPTQPGRIAVLHQGQQFAGLMLLLIGVFIIQYLYGFGTELMSLANSVQVLNVSSDAAAPSWLTLGDMLKALLILGGTFLVTRNSPCICEVCLFPHVAWDGGFRYAFLTLMRYAVTLFGLWWALTMLRMNWSGIQWILAAASVGLGFGLQEIVSNFISGLILLIERPVSVGDIVTVGSESGTVTRITIRATFLQNRANQIVIVPNKSFITSEVTNAIIDDPATRIVVPVGVAYGSDLELVKEQLLEAASTHPVVEEMGRPVLVHFRGFGDSSLDWELRFFVPAPGRRLGVTHDILMEIDRRFREHGIEIPFPQRDVHVQIAETSAETPVHSDGLQP</sequence>
<dbReference type="Proteomes" id="UP000019141">
    <property type="component" value="Unassembled WGS sequence"/>
</dbReference>
<feature type="transmembrane region" description="Helical" evidence="8">
    <location>
        <begin position="277"/>
        <end position="301"/>
    </location>
</feature>
<dbReference type="Gene3D" id="2.30.30.60">
    <property type="match status" value="1"/>
</dbReference>
<dbReference type="Gene3D" id="1.10.287.1260">
    <property type="match status" value="1"/>
</dbReference>
<dbReference type="SUPFAM" id="SSF50182">
    <property type="entry name" value="Sm-like ribonucleoproteins"/>
    <property type="match status" value="1"/>
</dbReference>
<dbReference type="Pfam" id="PF21082">
    <property type="entry name" value="MS_channel_3rd"/>
    <property type="match status" value="1"/>
</dbReference>
<feature type="transmembrane region" description="Helical" evidence="8">
    <location>
        <begin position="481"/>
        <end position="503"/>
    </location>
</feature>
<keyword evidence="4 8" id="KW-0812">Transmembrane</keyword>
<evidence type="ECO:0000313" key="12">
    <source>
        <dbReference type="EMBL" id="ETW99985.1"/>
    </source>
</evidence>
<dbReference type="InterPro" id="IPR011066">
    <property type="entry name" value="MscS_channel_C_sf"/>
</dbReference>
<feature type="transmembrane region" description="Helical" evidence="8">
    <location>
        <begin position="322"/>
        <end position="346"/>
    </location>
</feature>
<feature type="transmembrane region" description="Helical" evidence="8">
    <location>
        <begin position="692"/>
        <end position="720"/>
    </location>
</feature>
<dbReference type="AlphaFoldDB" id="W4LQH9"/>
<feature type="coiled-coil region" evidence="7">
    <location>
        <begin position="62"/>
        <end position="93"/>
    </location>
</feature>
<feature type="transmembrane region" description="Helical" evidence="8">
    <location>
        <begin position="574"/>
        <end position="591"/>
    </location>
</feature>
<evidence type="ECO:0000256" key="7">
    <source>
        <dbReference type="SAM" id="Coils"/>
    </source>
</evidence>
<evidence type="ECO:0000256" key="2">
    <source>
        <dbReference type="ARBA" id="ARBA00008017"/>
    </source>
</evidence>
<dbReference type="InterPro" id="IPR049278">
    <property type="entry name" value="MS_channel_C"/>
</dbReference>
<dbReference type="InterPro" id="IPR010920">
    <property type="entry name" value="LSM_dom_sf"/>
</dbReference>
<keyword evidence="6 8" id="KW-0472">Membrane</keyword>
<name>W4LQH9_ENTF1</name>
<reference evidence="12 13" key="1">
    <citation type="journal article" date="2014" name="Nature">
        <title>An environmental bacterial taxon with a large and distinct metabolic repertoire.</title>
        <authorList>
            <person name="Wilson M.C."/>
            <person name="Mori T."/>
            <person name="Ruckert C."/>
            <person name="Uria A.R."/>
            <person name="Helf M.J."/>
            <person name="Takada K."/>
            <person name="Gernert C."/>
            <person name="Steffens U.A."/>
            <person name="Heycke N."/>
            <person name="Schmitt S."/>
            <person name="Rinke C."/>
            <person name="Helfrich E.J."/>
            <person name="Brachmann A.O."/>
            <person name="Gurgui C."/>
            <person name="Wakimoto T."/>
            <person name="Kracht M."/>
            <person name="Crusemann M."/>
            <person name="Hentschel U."/>
            <person name="Abe I."/>
            <person name="Matsunaga S."/>
            <person name="Kalinowski J."/>
            <person name="Takeyama H."/>
            <person name="Piel J."/>
        </authorList>
    </citation>
    <scope>NUCLEOTIDE SEQUENCE [LARGE SCALE GENOMIC DNA]</scope>
    <source>
        <strain evidence="13">TSY1</strain>
    </source>
</reference>
<dbReference type="Pfam" id="PF21088">
    <property type="entry name" value="MS_channel_1st"/>
    <property type="match status" value="1"/>
</dbReference>
<feature type="transmembrane region" description="Helical" evidence="8">
    <location>
        <begin position="408"/>
        <end position="428"/>
    </location>
</feature>
<comment type="caution">
    <text evidence="12">The sequence shown here is derived from an EMBL/GenBank/DDBJ whole genome shotgun (WGS) entry which is preliminary data.</text>
</comment>
<keyword evidence="13" id="KW-1185">Reference proteome</keyword>
<dbReference type="EMBL" id="AZHW01000387">
    <property type="protein sequence ID" value="ETW99985.1"/>
    <property type="molecule type" value="Genomic_DNA"/>
</dbReference>
<dbReference type="InterPro" id="IPR023408">
    <property type="entry name" value="MscS_beta-dom_sf"/>
</dbReference>
<dbReference type="HOGENOM" id="CLU_323832_0_0_7"/>
<evidence type="ECO:0000259" key="11">
    <source>
        <dbReference type="Pfam" id="PF21088"/>
    </source>
</evidence>
<dbReference type="InterPro" id="IPR049142">
    <property type="entry name" value="MS_channel_1st"/>
</dbReference>
<dbReference type="InterPro" id="IPR052702">
    <property type="entry name" value="MscS-like_channel"/>
</dbReference>
<keyword evidence="7" id="KW-0175">Coiled coil</keyword>
<feature type="domain" description="Mechanosensitive ion channel MscS C-terminal" evidence="10">
    <location>
        <begin position="781"/>
        <end position="865"/>
    </location>
</feature>
<feature type="domain" description="Mechanosensitive ion channel MscS" evidence="9">
    <location>
        <begin position="707"/>
        <end position="771"/>
    </location>
</feature>
<evidence type="ECO:0000259" key="10">
    <source>
        <dbReference type="Pfam" id="PF21082"/>
    </source>
</evidence>
<dbReference type="PANTHER" id="PTHR30347">
    <property type="entry name" value="POTASSIUM CHANNEL RELATED"/>
    <property type="match status" value="1"/>
</dbReference>
<dbReference type="GO" id="GO:0008381">
    <property type="term" value="F:mechanosensitive monoatomic ion channel activity"/>
    <property type="evidence" value="ECO:0007669"/>
    <property type="project" value="UniProtKB-ARBA"/>
</dbReference>
<feature type="transmembrane region" description="Helical" evidence="8">
    <location>
        <begin position="515"/>
        <end position="540"/>
    </location>
</feature>
<gene>
    <name evidence="12" type="ORF">ETSY1_12965</name>
</gene>
<evidence type="ECO:0000313" key="13">
    <source>
        <dbReference type="Proteomes" id="UP000019141"/>
    </source>
</evidence>
<comment type="similarity">
    <text evidence="2">Belongs to the MscS (TC 1.A.23) family.</text>
</comment>
<protein>
    <recommendedName>
        <fullName evidence="14">DUF3772 domain-containing protein</fullName>
    </recommendedName>
</protein>
<dbReference type="InterPro" id="IPR011014">
    <property type="entry name" value="MscS_channel_TM-2"/>
</dbReference>
<evidence type="ECO:0000256" key="5">
    <source>
        <dbReference type="ARBA" id="ARBA00022989"/>
    </source>
</evidence>
<feature type="transmembrane region" description="Helical" evidence="8">
    <location>
        <begin position="358"/>
        <end position="376"/>
    </location>
</feature>
<evidence type="ECO:0000256" key="1">
    <source>
        <dbReference type="ARBA" id="ARBA00004651"/>
    </source>
</evidence>
<dbReference type="GO" id="GO:0005886">
    <property type="term" value="C:plasma membrane"/>
    <property type="evidence" value="ECO:0007669"/>
    <property type="project" value="UniProtKB-SubCell"/>
</dbReference>
<proteinExistence type="inferred from homology"/>
<keyword evidence="5 8" id="KW-1133">Transmembrane helix</keyword>
<evidence type="ECO:0000256" key="6">
    <source>
        <dbReference type="ARBA" id="ARBA00023136"/>
    </source>
</evidence>
<evidence type="ECO:0000256" key="4">
    <source>
        <dbReference type="ARBA" id="ARBA00022692"/>
    </source>
</evidence>
<keyword evidence="3" id="KW-1003">Cell membrane</keyword>
<evidence type="ECO:0000259" key="9">
    <source>
        <dbReference type="Pfam" id="PF00924"/>
    </source>
</evidence>
<dbReference type="PANTHER" id="PTHR30347:SF1">
    <property type="entry name" value="MECHANOSENSITIVE CHANNEL MSCK"/>
    <property type="match status" value="1"/>
</dbReference>